<keyword evidence="2" id="KW-1185">Reference proteome</keyword>
<sequence>MRPIFTAAILTNSVKNTNRATEDRNGISFMYYRRIVRRETALASGSLISGCYARLIPQDAIGPPSTARKNDMVDATTSMATPFSIQTPDVSFSRQDYRGMYAMKASNYNEGAMNLAPQSSWNIMPTYGSYNSVL</sequence>
<protein>
    <submittedName>
        <fullName evidence="1">Uncharacterized protein</fullName>
    </submittedName>
</protein>
<comment type="caution">
    <text evidence="1">The sequence shown here is derived from an EMBL/GenBank/DDBJ whole genome shotgun (WGS) entry which is preliminary data.</text>
</comment>
<organism evidence="1 2">
    <name type="scientific">Hibiscus sabdariffa</name>
    <name type="common">roselle</name>
    <dbReference type="NCBI Taxonomy" id="183260"/>
    <lineage>
        <taxon>Eukaryota</taxon>
        <taxon>Viridiplantae</taxon>
        <taxon>Streptophyta</taxon>
        <taxon>Embryophyta</taxon>
        <taxon>Tracheophyta</taxon>
        <taxon>Spermatophyta</taxon>
        <taxon>Magnoliopsida</taxon>
        <taxon>eudicotyledons</taxon>
        <taxon>Gunneridae</taxon>
        <taxon>Pentapetalae</taxon>
        <taxon>rosids</taxon>
        <taxon>malvids</taxon>
        <taxon>Malvales</taxon>
        <taxon>Malvaceae</taxon>
        <taxon>Malvoideae</taxon>
        <taxon>Hibiscus</taxon>
    </lineage>
</organism>
<evidence type="ECO:0000313" key="1">
    <source>
        <dbReference type="EMBL" id="KAK8527822.1"/>
    </source>
</evidence>
<proteinExistence type="predicted"/>
<gene>
    <name evidence="1" type="ORF">V6N12_055021</name>
</gene>
<dbReference type="EMBL" id="JBBPBM010000038">
    <property type="protein sequence ID" value="KAK8527822.1"/>
    <property type="molecule type" value="Genomic_DNA"/>
</dbReference>
<accession>A0ABR2D265</accession>
<name>A0ABR2D265_9ROSI</name>
<evidence type="ECO:0000313" key="2">
    <source>
        <dbReference type="Proteomes" id="UP001472677"/>
    </source>
</evidence>
<reference evidence="1 2" key="1">
    <citation type="journal article" date="2024" name="G3 (Bethesda)">
        <title>Genome assembly of Hibiscus sabdariffa L. provides insights into metabolisms of medicinal natural products.</title>
        <authorList>
            <person name="Kim T."/>
        </authorList>
    </citation>
    <scope>NUCLEOTIDE SEQUENCE [LARGE SCALE GENOMIC DNA]</scope>
    <source>
        <strain evidence="1">TK-2024</strain>
        <tissue evidence="1">Old leaves</tissue>
    </source>
</reference>
<dbReference type="Proteomes" id="UP001472677">
    <property type="component" value="Unassembled WGS sequence"/>
</dbReference>